<gene>
    <name evidence="10 11" type="primary">rpsZ</name>
    <name evidence="10" type="synonym">rpsN</name>
    <name evidence="11" type="ORF">Mal52_54160</name>
</gene>
<evidence type="ECO:0000256" key="4">
    <source>
        <dbReference type="ARBA" id="ARBA00022833"/>
    </source>
</evidence>
<evidence type="ECO:0000313" key="11">
    <source>
        <dbReference type="EMBL" id="QDU46893.1"/>
    </source>
</evidence>
<dbReference type="PANTHER" id="PTHR19836">
    <property type="entry name" value="30S RIBOSOMAL PROTEIN S14"/>
    <property type="match status" value="1"/>
</dbReference>
<dbReference type="InterPro" id="IPR018271">
    <property type="entry name" value="Ribosomal_uS14_CS"/>
</dbReference>
<keyword evidence="12" id="KW-1185">Reference proteome</keyword>
<dbReference type="GO" id="GO:0005737">
    <property type="term" value="C:cytoplasm"/>
    <property type="evidence" value="ECO:0007669"/>
    <property type="project" value="UniProtKB-ARBA"/>
</dbReference>
<dbReference type="RefSeq" id="WP_145379471.1">
    <property type="nucleotide sequence ID" value="NZ_CAXBED010000096.1"/>
</dbReference>
<dbReference type="HAMAP" id="MF_01364_B">
    <property type="entry name" value="Ribosomal_uS14_2_B"/>
    <property type="match status" value="1"/>
</dbReference>
<dbReference type="GO" id="GO:0006412">
    <property type="term" value="P:translation"/>
    <property type="evidence" value="ECO:0007669"/>
    <property type="project" value="UniProtKB-UniRule"/>
</dbReference>
<dbReference type="PANTHER" id="PTHR19836:SF19">
    <property type="entry name" value="SMALL RIBOSOMAL SUBUNIT PROTEIN US14M"/>
    <property type="match status" value="1"/>
</dbReference>
<keyword evidence="6 10" id="KW-0689">Ribosomal protein</keyword>
<dbReference type="InterPro" id="IPR023053">
    <property type="entry name" value="Ribosomal_uS14_bact"/>
</dbReference>
<dbReference type="KEGG" id="sdyn:Mal52_54160"/>
<dbReference type="Gene3D" id="4.10.830.10">
    <property type="entry name" value="30s Ribosomal Protein S14, Chain N"/>
    <property type="match status" value="1"/>
</dbReference>
<dbReference type="SUPFAM" id="SSF57716">
    <property type="entry name" value="Glucocorticoid receptor-like (DNA-binding domain)"/>
    <property type="match status" value="1"/>
</dbReference>
<accession>A0A517ZWM0</accession>
<evidence type="ECO:0000256" key="9">
    <source>
        <dbReference type="ARBA" id="ARBA00047110"/>
    </source>
</evidence>
<comment type="function">
    <text evidence="1 10">Binds 16S rRNA, required for the assembly of 30S particles and may also be responsible for determining the conformation of the 16S rRNA at the A site.</text>
</comment>
<reference evidence="11 12" key="1">
    <citation type="submission" date="2019-02" db="EMBL/GenBank/DDBJ databases">
        <title>Deep-cultivation of Planctomycetes and their phenomic and genomic characterization uncovers novel biology.</title>
        <authorList>
            <person name="Wiegand S."/>
            <person name="Jogler M."/>
            <person name="Boedeker C."/>
            <person name="Pinto D."/>
            <person name="Vollmers J."/>
            <person name="Rivas-Marin E."/>
            <person name="Kohn T."/>
            <person name="Peeters S.H."/>
            <person name="Heuer A."/>
            <person name="Rast P."/>
            <person name="Oberbeckmann S."/>
            <person name="Bunk B."/>
            <person name="Jeske O."/>
            <person name="Meyerdierks A."/>
            <person name="Storesund J.E."/>
            <person name="Kallscheuer N."/>
            <person name="Luecker S."/>
            <person name="Lage O.M."/>
            <person name="Pohl T."/>
            <person name="Merkel B.J."/>
            <person name="Hornburger P."/>
            <person name="Mueller R.-W."/>
            <person name="Bruemmer F."/>
            <person name="Labrenz M."/>
            <person name="Spormann A.M."/>
            <person name="Op den Camp H."/>
            <person name="Overmann J."/>
            <person name="Amann R."/>
            <person name="Jetten M.S.M."/>
            <person name="Mascher T."/>
            <person name="Medema M.H."/>
            <person name="Devos D.P."/>
            <person name="Kaster A.-K."/>
            <person name="Ovreas L."/>
            <person name="Rohde M."/>
            <person name="Galperin M.Y."/>
            <person name="Jogler C."/>
        </authorList>
    </citation>
    <scope>NUCLEOTIDE SEQUENCE [LARGE SCALE GENOMIC DNA]</scope>
    <source>
        <strain evidence="11 12">Mal52</strain>
    </source>
</reference>
<keyword evidence="2 10" id="KW-0479">Metal-binding</keyword>
<keyword evidence="5 10" id="KW-0694">RNA-binding</keyword>
<organism evidence="11 12">
    <name type="scientific">Symmachiella dynata</name>
    <dbReference type="NCBI Taxonomy" id="2527995"/>
    <lineage>
        <taxon>Bacteria</taxon>
        <taxon>Pseudomonadati</taxon>
        <taxon>Planctomycetota</taxon>
        <taxon>Planctomycetia</taxon>
        <taxon>Planctomycetales</taxon>
        <taxon>Planctomycetaceae</taxon>
        <taxon>Symmachiella</taxon>
    </lineage>
</organism>
<dbReference type="Proteomes" id="UP000319383">
    <property type="component" value="Chromosome"/>
</dbReference>
<evidence type="ECO:0000256" key="7">
    <source>
        <dbReference type="ARBA" id="ARBA00023274"/>
    </source>
</evidence>
<dbReference type="OrthoDB" id="9810484at2"/>
<feature type="binding site" evidence="10">
    <location>
        <position position="43"/>
    </location>
    <ligand>
        <name>Zn(2+)</name>
        <dbReference type="ChEBI" id="CHEBI:29105"/>
    </ligand>
</feature>
<dbReference type="EMBL" id="CP036276">
    <property type="protein sequence ID" value="QDU46893.1"/>
    <property type="molecule type" value="Genomic_DNA"/>
</dbReference>
<evidence type="ECO:0000256" key="2">
    <source>
        <dbReference type="ARBA" id="ARBA00022723"/>
    </source>
</evidence>
<keyword evidence="7 10" id="KW-0687">Ribonucleoprotein</keyword>
<evidence type="ECO:0000256" key="8">
    <source>
        <dbReference type="ARBA" id="ARBA00035167"/>
    </source>
</evidence>
<dbReference type="InterPro" id="IPR043140">
    <property type="entry name" value="Ribosomal_uS14_sf"/>
</dbReference>
<keyword evidence="4 10" id="KW-0862">Zinc</keyword>
<comment type="similarity">
    <text evidence="10">Belongs to the universal ribosomal protein uS14 family. Zinc-binding uS14 subfamily.</text>
</comment>
<keyword evidence="3 10" id="KW-0699">rRNA-binding</keyword>
<dbReference type="GO" id="GO:0019843">
    <property type="term" value="F:rRNA binding"/>
    <property type="evidence" value="ECO:0007669"/>
    <property type="project" value="UniProtKB-UniRule"/>
</dbReference>
<dbReference type="GO" id="GO:0008270">
    <property type="term" value="F:zinc ion binding"/>
    <property type="evidence" value="ECO:0007669"/>
    <property type="project" value="UniProtKB-UniRule"/>
</dbReference>
<dbReference type="NCBIfam" id="NF005974">
    <property type="entry name" value="PRK08061.1"/>
    <property type="match status" value="1"/>
</dbReference>
<evidence type="ECO:0000256" key="3">
    <source>
        <dbReference type="ARBA" id="ARBA00022730"/>
    </source>
</evidence>
<name>A0A517ZWM0_9PLAN</name>
<dbReference type="Pfam" id="PF00253">
    <property type="entry name" value="Ribosomal_S14"/>
    <property type="match status" value="1"/>
</dbReference>
<evidence type="ECO:0000256" key="6">
    <source>
        <dbReference type="ARBA" id="ARBA00022980"/>
    </source>
</evidence>
<evidence type="ECO:0000313" key="12">
    <source>
        <dbReference type="Proteomes" id="UP000319383"/>
    </source>
</evidence>
<dbReference type="GO" id="GO:0015935">
    <property type="term" value="C:small ribosomal subunit"/>
    <property type="evidence" value="ECO:0007669"/>
    <property type="project" value="TreeGrafter"/>
</dbReference>
<dbReference type="InterPro" id="IPR001209">
    <property type="entry name" value="Ribosomal_uS14"/>
</dbReference>
<feature type="binding site" evidence="10">
    <location>
        <position position="27"/>
    </location>
    <ligand>
        <name>Zn(2+)</name>
        <dbReference type="ChEBI" id="CHEBI:29105"/>
    </ligand>
</feature>
<sequence>MASKAKIEKANRTPKFSSRLERRCALCGRPRAVYRKFKLCRICFRDLCLDGMIPGAKKASW</sequence>
<feature type="binding site" evidence="10">
    <location>
        <position position="40"/>
    </location>
    <ligand>
        <name>Zn(2+)</name>
        <dbReference type="ChEBI" id="CHEBI:29105"/>
    </ligand>
</feature>
<comment type="subunit">
    <text evidence="9 10">Part of the 30S ribosomal subunit. Contacts proteins S3 and S10.</text>
</comment>
<evidence type="ECO:0000256" key="5">
    <source>
        <dbReference type="ARBA" id="ARBA00022884"/>
    </source>
</evidence>
<comment type="cofactor">
    <cofactor evidence="10">
        <name>Zn(2+)</name>
        <dbReference type="ChEBI" id="CHEBI:29105"/>
    </cofactor>
    <text evidence="10">Binds 1 zinc ion per subunit.</text>
</comment>
<protein>
    <recommendedName>
        <fullName evidence="8 10">Small ribosomal subunit protein uS14</fullName>
    </recommendedName>
</protein>
<dbReference type="PROSITE" id="PS00527">
    <property type="entry name" value="RIBOSOMAL_S14"/>
    <property type="match status" value="1"/>
</dbReference>
<feature type="binding site" evidence="10">
    <location>
        <position position="24"/>
    </location>
    <ligand>
        <name>Zn(2+)</name>
        <dbReference type="ChEBI" id="CHEBI:29105"/>
    </ligand>
</feature>
<dbReference type="AlphaFoldDB" id="A0A517ZWM0"/>
<proteinExistence type="inferred from homology"/>
<evidence type="ECO:0000256" key="1">
    <source>
        <dbReference type="ARBA" id="ARBA00003686"/>
    </source>
</evidence>
<evidence type="ECO:0000256" key="10">
    <source>
        <dbReference type="HAMAP-Rule" id="MF_01364"/>
    </source>
</evidence>
<dbReference type="GO" id="GO:0003735">
    <property type="term" value="F:structural constituent of ribosome"/>
    <property type="evidence" value="ECO:0007669"/>
    <property type="project" value="InterPro"/>
</dbReference>